<dbReference type="Proteomes" id="UP000008458">
    <property type="component" value="Chromosome"/>
</dbReference>
<evidence type="ECO:0000313" key="4">
    <source>
        <dbReference type="EMBL" id="AEE92962.1"/>
    </source>
</evidence>
<reference evidence="4 5" key="1">
    <citation type="journal article" date="2011" name="Extremophiles">
        <title>Genomic analysis of Acidianus hospitalis W1 a host for studying crenarchaeal virus and plasmid life cycles.</title>
        <authorList>
            <person name="You X.Y."/>
            <person name="Liu C."/>
            <person name="Wang S.Y."/>
            <person name="Jiang C.Y."/>
            <person name="Shah S.A."/>
            <person name="Prangishvili D."/>
            <person name="She Q."/>
            <person name="Liu S.J."/>
            <person name="Garrett R.A."/>
        </authorList>
    </citation>
    <scope>NUCLEOTIDE SEQUENCE [LARGE SCALE GENOMIC DNA]</scope>
    <source>
        <strain evidence="4 5">W1</strain>
    </source>
</reference>
<proteinExistence type="predicted"/>
<dbReference type="EMBL" id="CP002535">
    <property type="protein sequence ID" value="AEE92962.1"/>
    <property type="molecule type" value="Genomic_DNA"/>
</dbReference>
<gene>
    <name evidence="4" type="ordered locus">Ahos_0069</name>
</gene>
<accession>F4B3Z8</accession>
<dbReference type="AlphaFoldDB" id="F4B3Z8"/>
<dbReference type="InterPro" id="IPR050097">
    <property type="entry name" value="Ferredoxin-NADP_redctase_2"/>
</dbReference>
<feature type="domain" description="FAD/NAD(P)-binding" evidence="3">
    <location>
        <begin position="22"/>
        <end position="308"/>
    </location>
</feature>
<dbReference type="STRING" id="933801.Ahos_0069"/>
<dbReference type="InterPro" id="IPR036188">
    <property type="entry name" value="FAD/NAD-bd_sf"/>
</dbReference>
<dbReference type="GO" id="GO:0016491">
    <property type="term" value="F:oxidoreductase activity"/>
    <property type="evidence" value="ECO:0007669"/>
    <property type="project" value="UniProtKB-KW"/>
</dbReference>
<protein>
    <submittedName>
        <fullName evidence="4">FAD-dependent pyridine nucleotide-disulfideoxido reductase</fullName>
    </submittedName>
</protein>
<evidence type="ECO:0000313" key="5">
    <source>
        <dbReference type="Proteomes" id="UP000008458"/>
    </source>
</evidence>
<dbReference type="HOGENOM" id="CLU_031864_5_3_2"/>
<keyword evidence="1" id="KW-0285">Flavoprotein</keyword>
<dbReference type="Pfam" id="PF07992">
    <property type="entry name" value="Pyr_redox_2"/>
    <property type="match status" value="1"/>
</dbReference>
<name>F4B3Z8_ACIHW</name>
<evidence type="ECO:0000256" key="1">
    <source>
        <dbReference type="ARBA" id="ARBA00022630"/>
    </source>
</evidence>
<keyword evidence="5" id="KW-1185">Reference proteome</keyword>
<evidence type="ECO:0000256" key="2">
    <source>
        <dbReference type="ARBA" id="ARBA00023002"/>
    </source>
</evidence>
<keyword evidence="2" id="KW-0560">Oxidoreductase</keyword>
<dbReference type="PRINTS" id="PR00368">
    <property type="entry name" value="FADPNR"/>
</dbReference>
<dbReference type="InterPro" id="IPR023753">
    <property type="entry name" value="FAD/NAD-binding_dom"/>
</dbReference>
<dbReference type="PANTHER" id="PTHR48105">
    <property type="entry name" value="THIOREDOXIN REDUCTASE 1-RELATED-RELATED"/>
    <property type="match status" value="1"/>
</dbReference>
<dbReference type="eggNOG" id="arCOG01296">
    <property type="taxonomic scope" value="Archaea"/>
</dbReference>
<dbReference type="PRINTS" id="PR00469">
    <property type="entry name" value="PNDRDTASEII"/>
</dbReference>
<organism evidence="4 5">
    <name type="scientific">Acidianus hospitalis (strain W1)</name>
    <dbReference type="NCBI Taxonomy" id="933801"/>
    <lineage>
        <taxon>Archaea</taxon>
        <taxon>Thermoproteota</taxon>
        <taxon>Thermoprotei</taxon>
        <taxon>Sulfolobales</taxon>
        <taxon>Sulfolobaceae</taxon>
        <taxon>Acidianus</taxon>
    </lineage>
</organism>
<sequence>MLNSINLFTTGSTLYAMQEEIYDVVIVGAGIAGLSAALYTSRQRMSTLVVSKDLGGQLNLTQLIENYPAISADTGLGLASKVEAQAKKFGAKFIYGEEINGLRKEGDIFILKGLKGEYKARTVILAFGKSPRELKVPGENELKGKGVSYCAICDAAFFKDVPAAVVGEGDPGLDAVELLGKYAKPTYYISRSFQLAGEPDLVNSVLSNKNIQLFLGYRVLEIKGNSKVQGIVIENLKTKEVKELQVEGVIIEMGYVLNTDFLKGLIKLNDKGEIIVDDLARTSMEGVFAAGDITQVPYKQAVIAAADGVKAALSAYNYLRSKQGLPPVNVDWKAEKKKTVVSFRL</sequence>
<evidence type="ECO:0000259" key="3">
    <source>
        <dbReference type="Pfam" id="PF07992"/>
    </source>
</evidence>
<dbReference type="Gene3D" id="3.50.50.60">
    <property type="entry name" value="FAD/NAD(P)-binding domain"/>
    <property type="match status" value="2"/>
</dbReference>
<dbReference type="SUPFAM" id="SSF51905">
    <property type="entry name" value="FAD/NAD(P)-binding domain"/>
    <property type="match status" value="1"/>
</dbReference>
<dbReference type="KEGG" id="aho:Ahos_0069"/>
<reference key="2">
    <citation type="journal article" date="2011" name="Extremophiles">
        <title>Genomic analyses of Acidianus hospitalis W1 a host for studying crenarchaeal virus and plasmid life cycles.</title>
        <authorList>
            <person name="You X.Y."/>
            <person name="Liu C."/>
            <person name="Wang S.Y."/>
            <person name="Jiang C.Y."/>
            <person name="Shah S.A."/>
            <person name="Prangishvili D."/>
            <person name="Liu S.J."/>
            <person name="Garrett R.A."/>
        </authorList>
    </citation>
    <scope>NUCLEOTIDE SEQUENCE</scope>
    <source>
        <strain>W1</strain>
    </source>
</reference>